<reference evidence="2" key="1">
    <citation type="submission" date="2021-01" db="EMBL/GenBank/DDBJ databases">
        <authorList>
            <person name="Corre E."/>
            <person name="Pelletier E."/>
            <person name="Niang G."/>
            <person name="Scheremetjew M."/>
            <person name="Finn R."/>
            <person name="Kale V."/>
            <person name="Holt S."/>
            <person name="Cochrane G."/>
            <person name="Meng A."/>
            <person name="Brown T."/>
            <person name="Cohen L."/>
        </authorList>
    </citation>
    <scope>NUCLEOTIDE SEQUENCE</scope>
    <source>
        <strain evidence="2">CCMP1756</strain>
    </source>
</reference>
<name>A0A7S4E898_9STRA</name>
<feature type="chain" id="PRO_5036404047" description="Macrocin O-methyltransferase" evidence="1">
    <location>
        <begin position="21"/>
        <end position="573"/>
    </location>
</feature>
<keyword evidence="1" id="KW-0732">Signal</keyword>
<dbReference type="Proteomes" id="UP000789595">
    <property type="component" value="Unassembled WGS sequence"/>
</dbReference>
<organism evidence="2">
    <name type="scientific">Pelagomonas calceolata</name>
    <dbReference type="NCBI Taxonomy" id="35677"/>
    <lineage>
        <taxon>Eukaryota</taxon>
        <taxon>Sar</taxon>
        <taxon>Stramenopiles</taxon>
        <taxon>Ochrophyta</taxon>
        <taxon>Pelagophyceae</taxon>
        <taxon>Pelagomonadales</taxon>
        <taxon>Pelagomonadaceae</taxon>
        <taxon>Pelagomonas</taxon>
    </lineage>
</organism>
<dbReference type="Pfam" id="PF05711">
    <property type="entry name" value="TylF"/>
    <property type="match status" value="1"/>
</dbReference>
<feature type="signal peptide" evidence="1">
    <location>
        <begin position="1"/>
        <end position="20"/>
    </location>
</feature>
<gene>
    <name evidence="2" type="ORF">PCAL00307_LOCUS11220</name>
    <name evidence="3" type="ORF">PECAL_1P02910</name>
</gene>
<dbReference type="PANTHER" id="PTHR40036">
    <property type="entry name" value="MACROCIN O-METHYLTRANSFERASE"/>
    <property type="match status" value="1"/>
</dbReference>
<dbReference type="InterPro" id="IPR008884">
    <property type="entry name" value="TylF_MeTrfase"/>
</dbReference>
<evidence type="ECO:0008006" key="5">
    <source>
        <dbReference type="Google" id="ProtNLM"/>
    </source>
</evidence>
<dbReference type="InterPro" id="IPR029063">
    <property type="entry name" value="SAM-dependent_MTases_sf"/>
</dbReference>
<dbReference type="AlphaFoldDB" id="A0A7S4E898"/>
<dbReference type="PANTHER" id="PTHR40036:SF1">
    <property type="entry name" value="MACROCIN O-METHYLTRANSFERASE"/>
    <property type="match status" value="1"/>
</dbReference>
<dbReference type="Gene3D" id="3.40.50.150">
    <property type="entry name" value="Vaccinia Virus protein VP39"/>
    <property type="match status" value="1"/>
</dbReference>
<dbReference type="OrthoDB" id="198480at2759"/>
<accession>A0A7S4E898</accession>
<protein>
    <recommendedName>
        <fullName evidence="5">Macrocin O-methyltransferase</fullName>
    </recommendedName>
</protein>
<keyword evidence="4" id="KW-1185">Reference proteome</keyword>
<evidence type="ECO:0000256" key="1">
    <source>
        <dbReference type="SAM" id="SignalP"/>
    </source>
</evidence>
<evidence type="ECO:0000313" key="4">
    <source>
        <dbReference type="Proteomes" id="UP000789595"/>
    </source>
</evidence>
<evidence type="ECO:0000313" key="3">
    <source>
        <dbReference type="EMBL" id="CAH0363947.1"/>
    </source>
</evidence>
<proteinExistence type="predicted"/>
<dbReference type="EMBL" id="CAKKNE010000001">
    <property type="protein sequence ID" value="CAH0363947.1"/>
    <property type="molecule type" value="Genomic_DNA"/>
</dbReference>
<sequence length="573" mass="62287">MRDTMRPLWAAALWCLWAAAQDVTPPPGAVLLDLELTVDNTPTRLRLHQDQSFLDAARQACTPTETPEAKDNCVGGAMSIIVNQHLRASTVHKSKFAALSMRPRFSPRDLAVLKHPSHWLICTQAAKDGQAADATALASPGVSLVRDDLEKYDPVSWVGQSPLHVDIELPIQVKRTVCDAERCFELGDDDGVPPENHTLQVPAWSSNLTETAREVAAALDLWREMDLTLVEHRVALERTRKATPLDQRLHRAHDSSPVVSFDGFYPVYFVLHNGALFFDAQRVKVSGAFRPPIDGEVCIAVTSLGEGNADVNPPAEAAGEACFADTYNAVLTGFEQAKGSHRLTARLRRKDTDATVGEGDFSTFVAAPPLRPTTPWDSPQGRFIKLLRDAVVGWLYLDNVNPDDPGLAGPCTTGWNGHTMVGVHKLDWLQAMIEGLVNDQVPGDIVECGAWRGGASIFSKGVVDVLDPTGGRKILVADTFVGFPAADKNDGVDTDGWAYQNFHVGGSDAVVATFKRYGVFDDKVVIAAGLFNETLPILPTEQIALLRMDCDMYRSTIDALSNLYDKVAVCGSA</sequence>
<reference evidence="3" key="2">
    <citation type="submission" date="2021-11" db="EMBL/GenBank/DDBJ databases">
        <authorList>
            <consortium name="Genoscope - CEA"/>
            <person name="William W."/>
        </authorList>
    </citation>
    <scope>NUCLEOTIDE SEQUENCE</scope>
</reference>
<evidence type="ECO:0000313" key="2">
    <source>
        <dbReference type="EMBL" id="CAE0695784.1"/>
    </source>
</evidence>
<dbReference type="EMBL" id="HBIW01013068">
    <property type="protein sequence ID" value="CAE0695784.1"/>
    <property type="molecule type" value="Transcribed_RNA"/>
</dbReference>